<evidence type="ECO:0000313" key="10">
    <source>
        <dbReference type="Proteomes" id="UP000280344"/>
    </source>
</evidence>
<dbReference type="EMBL" id="CP034593">
    <property type="protein sequence ID" value="AZQ76226.1"/>
    <property type="molecule type" value="Genomic_DNA"/>
</dbReference>
<evidence type="ECO:0000256" key="7">
    <source>
        <dbReference type="SAM" id="Phobius"/>
    </source>
</evidence>
<dbReference type="Pfam" id="PF13462">
    <property type="entry name" value="Thioredoxin_4"/>
    <property type="match status" value="1"/>
</dbReference>
<keyword evidence="10" id="KW-1185">Reference proteome</keyword>
<dbReference type="PANTHER" id="PTHR13887">
    <property type="entry name" value="GLUTATHIONE S-TRANSFERASE KAPPA"/>
    <property type="match status" value="1"/>
</dbReference>
<feature type="domain" description="Thioredoxin" evidence="8">
    <location>
        <begin position="53"/>
        <end position="240"/>
    </location>
</feature>
<keyword evidence="7" id="KW-1133">Transmembrane helix</keyword>
<evidence type="ECO:0000256" key="4">
    <source>
        <dbReference type="ARBA" id="ARBA00023157"/>
    </source>
</evidence>
<name>A0A3S9PV31_9ACTO</name>
<dbReference type="PANTHER" id="PTHR13887:SF14">
    <property type="entry name" value="DISULFIDE BOND FORMATION PROTEIN D"/>
    <property type="match status" value="1"/>
</dbReference>
<proteinExistence type="inferred from homology"/>
<gene>
    <name evidence="9" type="ORF">EJ997_01625</name>
</gene>
<dbReference type="GO" id="GO:0016491">
    <property type="term" value="F:oxidoreductase activity"/>
    <property type="evidence" value="ECO:0007669"/>
    <property type="project" value="UniProtKB-KW"/>
</dbReference>
<reference evidence="9 10" key="1">
    <citation type="submission" date="2018-12" db="EMBL/GenBank/DDBJ databases">
        <title>Complete genome sequence of Flaviflexus sp. H23T48.</title>
        <authorList>
            <person name="Bae J.-W."/>
            <person name="Lee J.-Y."/>
        </authorList>
    </citation>
    <scope>NUCLEOTIDE SEQUENCE [LARGE SCALE GENOMIC DNA]</scope>
    <source>
        <strain evidence="9 10">H23T48</strain>
    </source>
</reference>
<dbReference type="InterPro" id="IPR012336">
    <property type="entry name" value="Thioredoxin-like_fold"/>
</dbReference>
<keyword evidence="3" id="KW-0560">Oxidoreductase</keyword>
<dbReference type="PROSITE" id="PS51352">
    <property type="entry name" value="THIOREDOXIN_2"/>
    <property type="match status" value="1"/>
</dbReference>
<dbReference type="Gene3D" id="3.40.30.10">
    <property type="entry name" value="Glutaredoxin"/>
    <property type="match status" value="1"/>
</dbReference>
<sequence length="243" mass="25913">MSTRNRSLPGWLIPVVVIVVAAALIFVVLTGSGGDESEQPANAAPSGQNAPTEIQGPADPDFSVVEQRDESDLLTLGPIDAPVVLVAFSDFQCPFCGRWSEQTLPTMVEYAEAGDLRIEWRDLAIFGEESGRAALAAYAAAEQGQYWEYHNALFPGGETRPPAELTEEALISLAAELGLNIAQFEADMKSTETLETVSAHQQMATDLGVFSTPTFLINGQPITGAQPTQVFVDAVDMALELAG</sequence>
<evidence type="ECO:0000256" key="6">
    <source>
        <dbReference type="SAM" id="MobiDB-lite"/>
    </source>
</evidence>
<evidence type="ECO:0000256" key="5">
    <source>
        <dbReference type="ARBA" id="ARBA00023284"/>
    </source>
</evidence>
<feature type="region of interest" description="Disordered" evidence="6">
    <location>
        <begin position="36"/>
        <end position="60"/>
    </location>
</feature>
<evidence type="ECO:0000256" key="2">
    <source>
        <dbReference type="ARBA" id="ARBA00022729"/>
    </source>
</evidence>
<dbReference type="RefSeq" id="WP_126703035.1">
    <property type="nucleotide sequence ID" value="NZ_CP034593.1"/>
</dbReference>
<evidence type="ECO:0000256" key="1">
    <source>
        <dbReference type="ARBA" id="ARBA00005791"/>
    </source>
</evidence>
<comment type="similarity">
    <text evidence="1">Belongs to the thioredoxin family. DsbA subfamily.</text>
</comment>
<dbReference type="OrthoDB" id="117402at2"/>
<dbReference type="KEGG" id="flh:EJ997_01625"/>
<evidence type="ECO:0000256" key="3">
    <source>
        <dbReference type="ARBA" id="ARBA00023002"/>
    </source>
</evidence>
<evidence type="ECO:0000313" key="9">
    <source>
        <dbReference type="EMBL" id="AZQ76226.1"/>
    </source>
</evidence>
<keyword evidence="2" id="KW-0732">Signal</keyword>
<keyword evidence="7" id="KW-0812">Transmembrane</keyword>
<keyword evidence="4" id="KW-1015">Disulfide bond</keyword>
<keyword evidence="7" id="KW-0472">Membrane</keyword>
<keyword evidence="5" id="KW-0676">Redox-active center</keyword>
<dbReference type="InterPro" id="IPR036249">
    <property type="entry name" value="Thioredoxin-like_sf"/>
</dbReference>
<dbReference type="Proteomes" id="UP000280344">
    <property type="component" value="Chromosome"/>
</dbReference>
<dbReference type="SUPFAM" id="SSF52833">
    <property type="entry name" value="Thioredoxin-like"/>
    <property type="match status" value="1"/>
</dbReference>
<feature type="transmembrane region" description="Helical" evidence="7">
    <location>
        <begin position="12"/>
        <end position="31"/>
    </location>
</feature>
<organism evidence="9 10">
    <name type="scientific">Flaviflexus ciconiae</name>
    <dbReference type="NCBI Taxonomy" id="2496867"/>
    <lineage>
        <taxon>Bacteria</taxon>
        <taxon>Bacillati</taxon>
        <taxon>Actinomycetota</taxon>
        <taxon>Actinomycetes</taxon>
        <taxon>Actinomycetales</taxon>
        <taxon>Actinomycetaceae</taxon>
        <taxon>Flaviflexus</taxon>
    </lineage>
</organism>
<dbReference type="InterPro" id="IPR013766">
    <property type="entry name" value="Thioredoxin_domain"/>
</dbReference>
<dbReference type="AlphaFoldDB" id="A0A3S9PV31"/>
<accession>A0A3S9PV31</accession>
<evidence type="ECO:0000259" key="8">
    <source>
        <dbReference type="PROSITE" id="PS51352"/>
    </source>
</evidence>
<protein>
    <recommendedName>
        <fullName evidence="8">Thioredoxin domain-containing protein</fullName>
    </recommendedName>
</protein>